<dbReference type="Proteomes" id="UP000271889">
    <property type="component" value="Unassembled WGS sequence"/>
</dbReference>
<accession>A0A3P6RT20</accession>
<proteinExistence type="predicted"/>
<gene>
    <name evidence="2" type="ORF">CGOC_LOCUS4174</name>
</gene>
<evidence type="ECO:0000313" key="3">
    <source>
        <dbReference type="Proteomes" id="UP000271889"/>
    </source>
</evidence>
<organism evidence="2 3">
    <name type="scientific">Cylicostephanus goldi</name>
    <name type="common">Nematode worm</name>
    <dbReference type="NCBI Taxonomy" id="71465"/>
    <lineage>
        <taxon>Eukaryota</taxon>
        <taxon>Metazoa</taxon>
        <taxon>Ecdysozoa</taxon>
        <taxon>Nematoda</taxon>
        <taxon>Chromadorea</taxon>
        <taxon>Rhabditida</taxon>
        <taxon>Rhabditina</taxon>
        <taxon>Rhabditomorpha</taxon>
        <taxon>Strongyloidea</taxon>
        <taxon>Strongylidae</taxon>
        <taxon>Cylicostephanus</taxon>
    </lineage>
</organism>
<name>A0A3P6RT20_CYLGO</name>
<reference evidence="2 3" key="1">
    <citation type="submission" date="2018-11" db="EMBL/GenBank/DDBJ databases">
        <authorList>
            <consortium name="Pathogen Informatics"/>
        </authorList>
    </citation>
    <scope>NUCLEOTIDE SEQUENCE [LARGE SCALE GENOMIC DNA]</scope>
</reference>
<keyword evidence="1" id="KW-0175">Coiled coil</keyword>
<evidence type="ECO:0000313" key="2">
    <source>
        <dbReference type="EMBL" id="VDK57970.1"/>
    </source>
</evidence>
<protein>
    <submittedName>
        <fullName evidence="2">Uncharacterized protein</fullName>
    </submittedName>
</protein>
<sequence>NNKHRGGPSKNKISEYLDQLSLFSRTAAVRRCQHTDWDLCESVRLQELQESFNFPNSFNFRTLVVNLIYLAVIDNRFFFPQARDRAAQMEKTMRWWSECTACWREKWSTVRDERNRAREEGQALRHAYEEANVSLKNCYKVLAKIDKIQSEKRDVEMELMKTKSALHKLVVQNSIAQNRVRSMLDFPEMKVFLQSFEIPEVTVERMDEECDVKPELFTEGVQTDDDVRLTIPILLYWMIRYHGYFSAVVRIGDDVI</sequence>
<dbReference type="EMBL" id="UYRV01011199">
    <property type="protein sequence ID" value="VDK57970.1"/>
    <property type="molecule type" value="Genomic_DNA"/>
</dbReference>
<keyword evidence="3" id="KW-1185">Reference proteome</keyword>
<dbReference type="PANTHER" id="PTHR46292">
    <property type="entry name" value="COILED-COIL DOMAIN-CONTAINING PROTEIN 102A"/>
    <property type="match status" value="1"/>
</dbReference>
<dbReference type="AlphaFoldDB" id="A0A3P6RT20"/>
<dbReference type="OrthoDB" id="5984396at2759"/>
<evidence type="ECO:0000256" key="1">
    <source>
        <dbReference type="ARBA" id="ARBA00023054"/>
    </source>
</evidence>
<feature type="non-terminal residue" evidence="2">
    <location>
        <position position="1"/>
    </location>
</feature>
<dbReference type="PANTHER" id="PTHR46292:SF1">
    <property type="entry name" value="COILED-COIL DOMAIN-CONTAINING PROTEIN 102A"/>
    <property type="match status" value="1"/>
</dbReference>